<proteinExistence type="predicted"/>
<organism evidence="1 2">
    <name type="scientific">Granulicella arctica</name>
    <dbReference type="NCBI Taxonomy" id="940613"/>
    <lineage>
        <taxon>Bacteria</taxon>
        <taxon>Pseudomonadati</taxon>
        <taxon>Acidobacteriota</taxon>
        <taxon>Terriglobia</taxon>
        <taxon>Terriglobales</taxon>
        <taxon>Acidobacteriaceae</taxon>
        <taxon>Granulicella</taxon>
    </lineage>
</organism>
<accession>A0A7Y9PER1</accession>
<evidence type="ECO:0000313" key="2">
    <source>
        <dbReference type="Proteomes" id="UP000589520"/>
    </source>
</evidence>
<comment type="caution">
    <text evidence="1">The sequence shown here is derived from an EMBL/GenBank/DDBJ whole genome shotgun (WGS) entry which is preliminary data.</text>
</comment>
<gene>
    <name evidence="1" type="ORF">HDF17_000816</name>
</gene>
<keyword evidence="2" id="KW-1185">Reference proteome</keyword>
<dbReference type="AlphaFoldDB" id="A0A7Y9PER1"/>
<dbReference type="EMBL" id="JACCCW010000001">
    <property type="protein sequence ID" value="NYF78529.1"/>
    <property type="molecule type" value="Genomic_DNA"/>
</dbReference>
<dbReference type="Proteomes" id="UP000589520">
    <property type="component" value="Unassembled WGS sequence"/>
</dbReference>
<evidence type="ECO:0000313" key="1">
    <source>
        <dbReference type="EMBL" id="NYF78529.1"/>
    </source>
</evidence>
<sequence>MKLNFQPFRTKKVPISCGWDVDIKGVIYEMLCLLFEIISIIV</sequence>
<reference evidence="1 2" key="1">
    <citation type="submission" date="2020-07" db="EMBL/GenBank/DDBJ databases">
        <title>Genomic Encyclopedia of Type Strains, Phase IV (KMG-V): Genome sequencing to study the core and pangenomes of soil and plant-associated prokaryotes.</title>
        <authorList>
            <person name="Whitman W."/>
        </authorList>
    </citation>
    <scope>NUCLEOTIDE SEQUENCE [LARGE SCALE GENOMIC DNA]</scope>
    <source>
        <strain evidence="1 2">X4EP2</strain>
    </source>
</reference>
<protein>
    <submittedName>
        <fullName evidence="1">Uncharacterized protein</fullName>
    </submittedName>
</protein>
<name>A0A7Y9PER1_9BACT</name>